<dbReference type="InterPro" id="IPR027417">
    <property type="entry name" value="P-loop_NTPase"/>
</dbReference>
<keyword evidence="14 19" id="KW-0175">Coiled coil</keyword>
<keyword evidence="6" id="KW-0158">Chromosome</keyword>
<dbReference type="InterPro" id="IPR038729">
    <property type="entry name" value="Rad50/SbcC_AAA"/>
</dbReference>
<keyword evidence="12" id="KW-0067">ATP-binding</keyword>
<keyword evidence="9" id="KW-0227">DNA damage</keyword>
<evidence type="ECO:0000313" key="21">
    <source>
        <dbReference type="EMBL" id="CED83802.1"/>
    </source>
</evidence>
<keyword evidence="17" id="KW-0469">Meiosis</keyword>
<dbReference type="FunFam" id="3.40.50.300:FF:001195">
    <property type="entry name" value="DNA repair protein rad50"/>
    <property type="match status" value="1"/>
</dbReference>
<comment type="catalytic activity">
    <reaction evidence="18">
        <text>ATP + H2O = ADP + phosphate + H(+)</text>
        <dbReference type="Rhea" id="RHEA:13065"/>
        <dbReference type="ChEBI" id="CHEBI:15377"/>
        <dbReference type="ChEBI" id="CHEBI:15378"/>
        <dbReference type="ChEBI" id="CHEBI:30616"/>
        <dbReference type="ChEBI" id="CHEBI:43474"/>
        <dbReference type="ChEBI" id="CHEBI:456216"/>
    </reaction>
</comment>
<dbReference type="PANTHER" id="PTHR18867">
    <property type="entry name" value="RAD50"/>
    <property type="match status" value="1"/>
</dbReference>
<feature type="coiled-coil region" evidence="19">
    <location>
        <begin position="1069"/>
        <end position="1096"/>
    </location>
</feature>
<dbReference type="Pfam" id="PF13476">
    <property type="entry name" value="AAA_23"/>
    <property type="match status" value="1"/>
</dbReference>
<evidence type="ECO:0000256" key="18">
    <source>
        <dbReference type="ARBA" id="ARBA00049360"/>
    </source>
</evidence>
<dbReference type="GO" id="GO:0051880">
    <property type="term" value="F:G-quadruplex DNA binding"/>
    <property type="evidence" value="ECO:0007669"/>
    <property type="project" value="TreeGrafter"/>
</dbReference>
<keyword evidence="15" id="KW-0234">DNA repair</keyword>
<dbReference type="GO" id="GO:0043047">
    <property type="term" value="F:single-stranded telomeric DNA binding"/>
    <property type="evidence" value="ECO:0007669"/>
    <property type="project" value="TreeGrafter"/>
</dbReference>
<organism evidence="21">
    <name type="scientific">Phaffia rhodozyma</name>
    <name type="common">Yeast</name>
    <name type="synonym">Xanthophyllomyces dendrorhous</name>
    <dbReference type="NCBI Taxonomy" id="264483"/>
    <lineage>
        <taxon>Eukaryota</taxon>
        <taxon>Fungi</taxon>
        <taxon>Dikarya</taxon>
        <taxon>Basidiomycota</taxon>
        <taxon>Agaricomycotina</taxon>
        <taxon>Tremellomycetes</taxon>
        <taxon>Cystofilobasidiales</taxon>
        <taxon>Mrakiaceae</taxon>
        <taxon>Phaffia</taxon>
    </lineage>
</organism>
<evidence type="ECO:0000256" key="19">
    <source>
        <dbReference type="SAM" id="Coils"/>
    </source>
</evidence>
<dbReference type="InterPro" id="IPR004584">
    <property type="entry name" value="Rad50_eukaryotes"/>
</dbReference>
<dbReference type="GO" id="GO:0003691">
    <property type="term" value="F:double-stranded telomeric DNA binding"/>
    <property type="evidence" value="ECO:0007669"/>
    <property type="project" value="TreeGrafter"/>
</dbReference>
<name>A0A0F7SP04_PHARH</name>
<dbReference type="GO" id="GO:0016887">
    <property type="term" value="F:ATP hydrolysis activity"/>
    <property type="evidence" value="ECO:0007669"/>
    <property type="project" value="InterPro"/>
</dbReference>
<dbReference type="FunFam" id="3.40.50.300:FF:000593">
    <property type="entry name" value="DNA repair protein RAD50"/>
    <property type="match status" value="1"/>
</dbReference>
<evidence type="ECO:0000259" key="20">
    <source>
        <dbReference type="Pfam" id="PF13476"/>
    </source>
</evidence>
<evidence type="ECO:0000256" key="4">
    <source>
        <dbReference type="ARBA" id="ARBA00009439"/>
    </source>
</evidence>
<protein>
    <recommendedName>
        <fullName evidence="5">DNA repair protein RAD50</fullName>
    </recommendedName>
</protein>
<dbReference type="GO" id="GO:0070192">
    <property type="term" value="P:chromosome organization involved in meiotic cell cycle"/>
    <property type="evidence" value="ECO:0007669"/>
    <property type="project" value="TreeGrafter"/>
</dbReference>
<sequence>MGAVASPLVCSKLLVHIMSSLDRLVIRGIRSFDNNSSAMVEFQTPVTVIVGANGTGKTTIIECLKYATTGELPPNTKGGAFVHDPKMAGEKEVKASVKLRFQNSNSERMVVTRNLSVSVKKTGLSMKTLEGILSKDEAGESNQKRNTISTKCSEIDDEVPLLLGVSRAILDNVIFCHQEESNWPLSEPATLKKKFDEIFEATKFTDALDSIKKIRKDRAADLKVEKEKLNHLKMEKDRSEILRTKLAKVTQYIKDKDQQAEDLGQKAQEMAVINISFRDQAEQFAETFNKQENLKHQISVWEEQIMNYEETMSLLQESEEELRGQLHGFDQTLADKKQLRTARLNRRGDEEDVLRALERDFANLAQKRGRLDAEFTAHQTALSTQENLAAKICTKFDIGYSDDTPLDQAKLDELKNTLQNLKREQERILKNKREETQAEEARMQTELINLNNVKAAESGSRNSFKSQIDELENQVRKDARGVTQTSSSVEAELSALQADIATQQTSLDEVELGLKTANYEETKRRIRGEINALDNRRNLMTDELSELQHHSATQTKLAIKKEGLMQKEAEAASITTENTEKFQRLVGKSIVQRTMIRDVVKALSDKDGEVADAERDRSKADRVFAQAEAAVQRDKDKLLDAKHELSDLKDKIDAAIQEVDGAEDLTSGIKICLEQIELARGDIAYAGQLPALFEMVEKSINSKHVCLGCNRSVDDRDMKTILAYVHKQKTRRSVEDSTEKYQEDLDGWTDQLGKLNELKEPERRIHALEDEELERLTEQIRESEKRREQTKSDLEKALASLESLREKETQLQELREVSNQLARLLEEISSLKQGVEELDRSLTASGSTRPVVDVEDDLQKANIDLKRLRQELQQISVDEDHLSKQGQGYRNQLNNLNLRLVTLEADLRQVQTVEKRLVTSREKIDDLRQQLADVDHKVAAADVPIQRLQEEFTKFRSSFTNELSTMEERLASLVQAIANLDQSSEAVEEWTASEGPRRLSDLNDQISRKEGDLKRSRTLITHHDEVIKQFESEIYQSDRSRKNIEDNIRHRQFKDRVRNAKIEIQGLGLEEASRARDQYARKYKKAKEQEQQLTSQHATLLGEISSLRAQALEMKDTLNTEYKNINPEFMSKLIEVKTSDLANIDLEKYGKALDRYSILLCLIVIGQSADFYRLYSAIMRYHSVKMAEINDNIRYLWNRTYQGTDIDQILIRSDSEEPKTATTRKSYNYRVVMVKDQVEMDMRGRCSAGQKVLASIIIRLALSDSFGHNCGIIALDEPTTNLDKENIRSLAESLAQIIEERRSSGNFQLIVITHDEEFLREIAFVGECLGMLSKSPSSANTKPQTWVNLLELFSPEQL</sequence>
<evidence type="ECO:0000256" key="2">
    <source>
        <dbReference type="ARBA" id="ARBA00004123"/>
    </source>
</evidence>
<dbReference type="GO" id="GO:0046872">
    <property type="term" value="F:metal ion binding"/>
    <property type="evidence" value="ECO:0007669"/>
    <property type="project" value="UniProtKB-KW"/>
</dbReference>
<evidence type="ECO:0000256" key="16">
    <source>
        <dbReference type="ARBA" id="ARBA00023242"/>
    </source>
</evidence>
<dbReference type="GO" id="GO:0007004">
    <property type="term" value="P:telomere maintenance via telomerase"/>
    <property type="evidence" value="ECO:0007669"/>
    <property type="project" value="TreeGrafter"/>
</dbReference>
<dbReference type="GO" id="GO:0000722">
    <property type="term" value="P:telomere maintenance via recombination"/>
    <property type="evidence" value="ECO:0007669"/>
    <property type="project" value="UniProtKB-ARBA"/>
</dbReference>
<keyword evidence="11" id="KW-0862">Zinc</keyword>
<evidence type="ECO:0000256" key="12">
    <source>
        <dbReference type="ARBA" id="ARBA00022840"/>
    </source>
</evidence>
<evidence type="ECO:0000256" key="8">
    <source>
        <dbReference type="ARBA" id="ARBA00022741"/>
    </source>
</evidence>
<evidence type="ECO:0000256" key="6">
    <source>
        <dbReference type="ARBA" id="ARBA00022454"/>
    </source>
</evidence>
<feature type="coiled-coil region" evidence="19">
    <location>
        <begin position="291"/>
        <end position="325"/>
    </location>
</feature>
<dbReference type="Gene3D" id="1.10.287.1490">
    <property type="match status" value="1"/>
</dbReference>
<keyword evidence="16" id="KW-0539">Nucleus</keyword>
<evidence type="ECO:0000256" key="10">
    <source>
        <dbReference type="ARBA" id="ARBA00022801"/>
    </source>
</evidence>
<evidence type="ECO:0000256" key="9">
    <source>
        <dbReference type="ARBA" id="ARBA00022763"/>
    </source>
</evidence>
<dbReference type="EMBL" id="LN483157">
    <property type="protein sequence ID" value="CED83802.1"/>
    <property type="molecule type" value="Genomic_DNA"/>
</dbReference>
<comment type="subcellular location">
    <subcellularLocation>
        <location evidence="3">Chromosome</location>
    </subcellularLocation>
    <subcellularLocation>
        <location evidence="2">Nucleus</location>
    </subcellularLocation>
</comment>
<evidence type="ECO:0000256" key="11">
    <source>
        <dbReference type="ARBA" id="ARBA00022833"/>
    </source>
</evidence>
<dbReference type="SUPFAM" id="SSF52540">
    <property type="entry name" value="P-loop containing nucleoside triphosphate hydrolases"/>
    <property type="match status" value="2"/>
</dbReference>
<feature type="coiled-coil region" evidence="19">
    <location>
        <begin position="411"/>
        <end position="453"/>
    </location>
</feature>
<evidence type="ECO:0000256" key="15">
    <source>
        <dbReference type="ARBA" id="ARBA00023204"/>
    </source>
</evidence>
<evidence type="ECO:0000256" key="3">
    <source>
        <dbReference type="ARBA" id="ARBA00004286"/>
    </source>
</evidence>
<reference evidence="21" key="1">
    <citation type="submission" date="2014-08" db="EMBL/GenBank/DDBJ databases">
        <authorList>
            <person name="Sharma Rahul"/>
            <person name="Thines Marco"/>
        </authorList>
    </citation>
    <scope>NUCLEOTIDE SEQUENCE</scope>
</reference>
<dbReference type="GO" id="GO:0000794">
    <property type="term" value="C:condensed nuclear chromosome"/>
    <property type="evidence" value="ECO:0007669"/>
    <property type="project" value="TreeGrafter"/>
</dbReference>
<dbReference type="GO" id="GO:0007127">
    <property type="term" value="P:meiosis I"/>
    <property type="evidence" value="ECO:0007669"/>
    <property type="project" value="UniProtKB-ARBA"/>
</dbReference>
<dbReference type="GO" id="GO:0030870">
    <property type="term" value="C:Mre11 complex"/>
    <property type="evidence" value="ECO:0007669"/>
    <property type="project" value="InterPro"/>
</dbReference>
<evidence type="ECO:0000256" key="5">
    <source>
        <dbReference type="ARBA" id="ARBA00017893"/>
    </source>
</evidence>
<evidence type="ECO:0000256" key="17">
    <source>
        <dbReference type="ARBA" id="ARBA00023254"/>
    </source>
</evidence>
<feature type="coiled-coil region" evidence="19">
    <location>
        <begin position="516"/>
        <end position="550"/>
    </location>
</feature>
<dbReference type="NCBIfam" id="TIGR00606">
    <property type="entry name" value="rad50"/>
    <property type="match status" value="1"/>
</dbReference>
<dbReference type="GO" id="GO:0006303">
    <property type="term" value="P:double-strand break repair via nonhomologous end joining"/>
    <property type="evidence" value="ECO:0007669"/>
    <property type="project" value="UniProtKB-ARBA"/>
</dbReference>
<evidence type="ECO:0000256" key="7">
    <source>
        <dbReference type="ARBA" id="ARBA00022723"/>
    </source>
</evidence>
<keyword evidence="8" id="KW-0547">Nucleotide-binding</keyword>
<comment type="similarity">
    <text evidence="4">Belongs to the SMC family. RAD50 subfamily.</text>
</comment>
<dbReference type="Pfam" id="PF13558">
    <property type="entry name" value="SbcC_Walker_B"/>
    <property type="match status" value="1"/>
</dbReference>
<feature type="coiled-coil region" evidence="19">
    <location>
        <begin position="610"/>
        <end position="665"/>
    </location>
</feature>
<feature type="coiled-coil region" evidence="19">
    <location>
        <begin position="766"/>
        <end position="937"/>
    </location>
</feature>
<feature type="domain" description="Rad50/SbcC-type AAA" evidence="20">
    <location>
        <begin position="23"/>
        <end position="254"/>
    </location>
</feature>
<keyword evidence="7" id="KW-0479">Metal-binding</keyword>
<dbReference type="GO" id="GO:0005524">
    <property type="term" value="F:ATP binding"/>
    <property type="evidence" value="ECO:0007669"/>
    <property type="project" value="UniProtKB-KW"/>
</dbReference>
<evidence type="ECO:0000256" key="14">
    <source>
        <dbReference type="ARBA" id="ARBA00023054"/>
    </source>
</evidence>
<evidence type="ECO:0000256" key="13">
    <source>
        <dbReference type="ARBA" id="ARBA00022842"/>
    </source>
</evidence>
<keyword evidence="10" id="KW-0378">Hydrolase</keyword>
<accession>A0A0F7SP04</accession>
<dbReference type="PANTHER" id="PTHR18867:SF12">
    <property type="entry name" value="DNA REPAIR PROTEIN RAD50"/>
    <property type="match status" value="1"/>
</dbReference>
<proteinExistence type="inferred from homology"/>
<keyword evidence="13" id="KW-0460">Magnesium</keyword>
<comment type="cofactor">
    <cofactor evidence="1">
        <name>Zn(2+)</name>
        <dbReference type="ChEBI" id="CHEBI:29105"/>
    </cofactor>
</comment>
<evidence type="ECO:0000256" key="1">
    <source>
        <dbReference type="ARBA" id="ARBA00001947"/>
    </source>
</evidence>
<dbReference type="Gene3D" id="3.40.50.300">
    <property type="entry name" value="P-loop containing nucleotide triphosphate hydrolases"/>
    <property type="match status" value="2"/>
</dbReference>